<dbReference type="Pfam" id="PF00557">
    <property type="entry name" value="Peptidase_M24"/>
    <property type="match status" value="1"/>
</dbReference>
<dbReference type="InterPro" id="IPR033740">
    <property type="entry name" value="Pept_M24B"/>
</dbReference>
<organism evidence="7 8">
    <name type="scientific">Candidatus Defluviibacterium haderslevense</name>
    <dbReference type="NCBI Taxonomy" id="2981993"/>
    <lineage>
        <taxon>Bacteria</taxon>
        <taxon>Pseudomonadati</taxon>
        <taxon>Bacteroidota</taxon>
        <taxon>Saprospiria</taxon>
        <taxon>Saprospirales</taxon>
        <taxon>Saprospiraceae</taxon>
        <taxon>Candidatus Defluviibacterium</taxon>
    </lineage>
</organism>
<dbReference type="PANTHER" id="PTHR43763">
    <property type="entry name" value="XAA-PRO AMINOPEPTIDASE 1"/>
    <property type="match status" value="1"/>
</dbReference>
<dbReference type="Gene3D" id="3.90.230.10">
    <property type="entry name" value="Creatinase/methionine aminopeptidase superfamily"/>
    <property type="match status" value="1"/>
</dbReference>
<evidence type="ECO:0000256" key="1">
    <source>
        <dbReference type="ARBA" id="ARBA00008766"/>
    </source>
</evidence>
<feature type="domain" description="Creatinase N-terminal" evidence="5">
    <location>
        <begin position="7"/>
        <end position="143"/>
    </location>
</feature>
<dbReference type="InterPro" id="IPR000587">
    <property type="entry name" value="Creatinase_N"/>
</dbReference>
<evidence type="ECO:0000259" key="4">
    <source>
        <dbReference type="Pfam" id="PF00557"/>
    </source>
</evidence>
<name>A0A9D7S7A5_9BACT</name>
<dbReference type="PANTHER" id="PTHR43763:SF6">
    <property type="entry name" value="XAA-PRO AMINOPEPTIDASE 1"/>
    <property type="match status" value="1"/>
</dbReference>
<keyword evidence="2" id="KW-0479">Metal-binding</keyword>
<dbReference type="Gene3D" id="3.40.350.10">
    <property type="entry name" value="Creatinase/prolidase N-terminal domain"/>
    <property type="match status" value="2"/>
</dbReference>
<dbReference type="Pfam" id="PF16188">
    <property type="entry name" value="Peptidase_M24_C"/>
    <property type="match status" value="1"/>
</dbReference>
<dbReference type="GO" id="GO:0070006">
    <property type="term" value="F:metalloaminopeptidase activity"/>
    <property type="evidence" value="ECO:0007669"/>
    <property type="project" value="InterPro"/>
</dbReference>
<dbReference type="GO" id="GO:0005737">
    <property type="term" value="C:cytoplasm"/>
    <property type="evidence" value="ECO:0007669"/>
    <property type="project" value="UniProtKB-ARBA"/>
</dbReference>
<comment type="similarity">
    <text evidence="1">Belongs to the peptidase M24B family.</text>
</comment>
<evidence type="ECO:0000259" key="6">
    <source>
        <dbReference type="Pfam" id="PF16188"/>
    </source>
</evidence>
<dbReference type="InterPro" id="IPR032416">
    <property type="entry name" value="Peptidase_M24_C"/>
</dbReference>
<comment type="caution">
    <text evidence="7">The sequence shown here is derived from an EMBL/GenBank/DDBJ whole genome shotgun (WGS) entry which is preliminary data.</text>
</comment>
<protein>
    <submittedName>
        <fullName evidence="7">Aminopeptidase P family protein</fullName>
    </submittedName>
</protein>
<dbReference type="CDD" id="cd01085">
    <property type="entry name" value="APP"/>
    <property type="match status" value="1"/>
</dbReference>
<dbReference type="Pfam" id="PF16189">
    <property type="entry name" value="Creatinase_N_2"/>
    <property type="match status" value="1"/>
</dbReference>
<dbReference type="Pfam" id="PF01321">
    <property type="entry name" value="Creatinase_N"/>
    <property type="match status" value="1"/>
</dbReference>
<dbReference type="InterPro" id="IPR036005">
    <property type="entry name" value="Creatinase/aminopeptidase-like"/>
</dbReference>
<proteinExistence type="inferred from homology"/>
<dbReference type="EMBL" id="JADKFW010000004">
    <property type="protein sequence ID" value="MBK9716149.1"/>
    <property type="molecule type" value="Genomic_DNA"/>
</dbReference>
<dbReference type="Proteomes" id="UP000808349">
    <property type="component" value="Unassembled WGS sequence"/>
</dbReference>
<dbReference type="SUPFAM" id="SSF55920">
    <property type="entry name" value="Creatinase/aminopeptidase"/>
    <property type="match status" value="1"/>
</dbReference>
<keyword evidence="3" id="KW-0378">Hydrolase</keyword>
<evidence type="ECO:0000313" key="7">
    <source>
        <dbReference type="EMBL" id="MBK9716149.1"/>
    </source>
</evidence>
<dbReference type="SUPFAM" id="SSF53092">
    <property type="entry name" value="Creatinase/prolidase N-terminal domain"/>
    <property type="match status" value="1"/>
</dbReference>
<evidence type="ECO:0000313" key="8">
    <source>
        <dbReference type="Proteomes" id="UP000808349"/>
    </source>
</evidence>
<dbReference type="InterPro" id="IPR050422">
    <property type="entry name" value="X-Pro_aminopeptidase_P"/>
</dbReference>
<evidence type="ECO:0000256" key="3">
    <source>
        <dbReference type="ARBA" id="ARBA00022801"/>
    </source>
</evidence>
<evidence type="ECO:0000259" key="5">
    <source>
        <dbReference type="Pfam" id="PF01321"/>
    </source>
</evidence>
<dbReference type="GO" id="GO:0046872">
    <property type="term" value="F:metal ion binding"/>
    <property type="evidence" value="ECO:0007669"/>
    <property type="project" value="UniProtKB-KW"/>
</dbReference>
<keyword evidence="7" id="KW-0031">Aminopeptidase</keyword>
<dbReference type="InterPro" id="IPR029149">
    <property type="entry name" value="Creatin/AminoP/Spt16_N"/>
</dbReference>
<reference evidence="7 8" key="1">
    <citation type="submission" date="2020-10" db="EMBL/GenBank/DDBJ databases">
        <title>Connecting structure to function with the recovery of over 1000 high-quality activated sludge metagenome-assembled genomes encoding full-length rRNA genes using long-read sequencing.</title>
        <authorList>
            <person name="Singleton C.M."/>
            <person name="Petriglieri F."/>
            <person name="Kristensen J.M."/>
            <person name="Kirkegaard R.H."/>
            <person name="Michaelsen T.Y."/>
            <person name="Andersen M.H."/>
            <person name="Karst S.M."/>
            <person name="Dueholm M.S."/>
            <person name="Nielsen P.H."/>
            <person name="Albertsen M."/>
        </authorList>
    </citation>
    <scope>NUCLEOTIDE SEQUENCE [LARGE SCALE GENOMIC DNA]</scope>
    <source>
        <strain evidence="7">Ribe_18-Q3-R11-54_BAT3C.373</strain>
    </source>
</reference>
<feature type="domain" description="Peptidase M24" evidence="4">
    <location>
        <begin position="309"/>
        <end position="524"/>
    </location>
</feature>
<gene>
    <name evidence="7" type="ORF">IPO85_01235</name>
</gene>
<keyword evidence="7" id="KW-0645">Protease</keyword>
<accession>A0A9D7S7A5</accession>
<dbReference type="InterPro" id="IPR000994">
    <property type="entry name" value="Pept_M24"/>
</dbReference>
<feature type="domain" description="Peptidase M24 C-terminal" evidence="6">
    <location>
        <begin position="535"/>
        <end position="595"/>
    </location>
</feature>
<evidence type="ECO:0000256" key="2">
    <source>
        <dbReference type="ARBA" id="ARBA00022723"/>
    </source>
</evidence>
<dbReference type="AlphaFoldDB" id="A0A9D7S7A5"/>
<dbReference type="FunFam" id="3.90.230.10:FF:000009">
    <property type="entry name" value="xaa-Pro aminopeptidase 2"/>
    <property type="match status" value="1"/>
</dbReference>
<sequence length="595" mass="68197">MDINSKLEAIRSKMKINGIDAYIIGTADPHQSEYPPSFWAGRQWISGFDGSAGTVIISQDHAGLWTDSRYFQQAELQLANTPFVLHKLQVQTQSEYIDWICNEFKAGQTVGVDFWCFSLNQIHQFDKLLSTKGLKFKDCGDLLMDIWPDRPPLSKTLIYEHDIKYAGQTRKEKIDLVREEMARLNANISIVSALDEIGYILNLRGNDVHCNPVFVAYLVIQKEDSILFIDEQKLEPWLKNQLSEDRIFTQDYKQIVDYITKLDLKQKVLIDHSTLNAKLTLMLAKDSLIPSESCIMRFKSIKNEIEISHIRRVMQKDGVALLKSFRWLEAKLSEQDYPTEYQFAMKIKEFRAEQEGYVNESFDAIIGYKGNGSIIHYRPEKDNCEIIKSEGVLLCDSGGQYLDGTTDITRTIALGPIDEEIKIQNTAVLMGHISLARLIFPVDTKGIQFDILARQHLWQLGLNYNHGTGHGVGFFMNVHEPPQGFVSVWNQRGSASFKAGMLTSNEPGYYQVGSYGIRIENLVLTIPHSKNEYGEFLQFESVSLFPIDVNMIHLPMLDKVSLQWLNTYHAKVFNDLSPWLNSDERKWLEEKCKPL</sequence>